<accession>A0ABU0H2V1</accession>
<dbReference type="Proteomes" id="UP001241603">
    <property type="component" value="Unassembled WGS sequence"/>
</dbReference>
<dbReference type="RefSeq" id="WP_266347514.1">
    <property type="nucleotide sequence ID" value="NZ_JAPKNG010000001.1"/>
</dbReference>
<gene>
    <name evidence="1" type="ORF">QO014_000990</name>
</gene>
<reference evidence="1 2" key="1">
    <citation type="submission" date="2023-07" db="EMBL/GenBank/DDBJ databases">
        <title>Genomic Encyclopedia of Type Strains, Phase IV (KMG-IV): sequencing the most valuable type-strain genomes for metagenomic binning, comparative biology and taxonomic classification.</title>
        <authorList>
            <person name="Goeker M."/>
        </authorList>
    </citation>
    <scope>NUCLEOTIDE SEQUENCE [LARGE SCALE GENOMIC DNA]</scope>
    <source>
        <strain evidence="1 2">B6-8</strain>
    </source>
</reference>
<dbReference type="InterPro" id="IPR036291">
    <property type="entry name" value="NAD(P)-bd_dom_sf"/>
</dbReference>
<keyword evidence="2" id="KW-1185">Reference proteome</keyword>
<proteinExistence type="predicted"/>
<organism evidence="1 2">
    <name type="scientific">Kaistia dalseonensis</name>
    <dbReference type="NCBI Taxonomy" id="410840"/>
    <lineage>
        <taxon>Bacteria</taxon>
        <taxon>Pseudomonadati</taxon>
        <taxon>Pseudomonadota</taxon>
        <taxon>Alphaproteobacteria</taxon>
        <taxon>Hyphomicrobiales</taxon>
        <taxon>Kaistiaceae</taxon>
        <taxon>Kaistia</taxon>
    </lineage>
</organism>
<comment type="caution">
    <text evidence="1">The sequence shown here is derived from an EMBL/GenBank/DDBJ whole genome shotgun (WGS) entry which is preliminary data.</text>
</comment>
<dbReference type="SUPFAM" id="SSF51735">
    <property type="entry name" value="NAD(P)-binding Rossmann-fold domains"/>
    <property type="match status" value="1"/>
</dbReference>
<protein>
    <submittedName>
        <fullName evidence="1">NAD(P)-dependent dehydrogenase (Short-subunit alcohol dehydrogenase family)</fullName>
    </submittedName>
</protein>
<evidence type="ECO:0000313" key="1">
    <source>
        <dbReference type="EMBL" id="MDQ0436620.1"/>
    </source>
</evidence>
<dbReference type="EMBL" id="JAUSVO010000001">
    <property type="protein sequence ID" value="MDQ0436620.1"/>
    <property type="molecule type" value="Genomic_DNA"/>
</dbReference>
<dbReference type="Gene3D" id="3.40.50.720">
    <property type="entry name" value="NAD(P)-binding Rossmann-like Domain"/>
    <property type="match status" value="1"/>
</dbReference>
<name>A0ABU0H2V1_9HYPH</name>
<sequence>MVSGANSAAHVVIVGIETPIGATLAGLYQSTGANVTGSSLDGDMETEAARLGEKPIDIVIFADAFNAPARNAVELERSDFEAGLSRLAFKPLWLANRLRSALSASDGPGKIVLVTRTAATMTEPDPAGSYLERPFRAAAHALWKSMSVEWQPLGIDCLVIAIDDATTVNADLLTTIADTSVSPEGCVLQDAAGKPLGW</sequence>
<evidence type="ECO:0000313" key="2">
    <source>
        <dbReference type="Proteomes" id="UP001241603"/>
    </source>
</evidence>